<proteinExistence type="inferred from homology"/>
<keyword evidence="9" id="KW-1185">Reference proteome</keyword>
<evidence type="ECO:0000256" key="5">
    <source>
        <dbReference type="ARBA" id="ARBA00023136"/>
    </source>
</evidence>
<dbReference type="KEGG" id="ope:PU634_00235"/>
<feature type="transmembrane region" description="Helical" evidence="6">
    <location>
        <begin position="220"/>
        <end position="239"/>
    </location>
</feature>
<feature type="transmembrane region" description="Helical" evidence="6">
    <location>
        <begin position="20"/>
        <end position="39"/>
    </location>
</feature>
<keyword evidence="3 6" id="KW-0812">Transmembrane</keyword>
<sequence length="295" mass="31481">MNQASALSSPAPRPLQGMAWGVLAVMLFSAGLPATRISVEAGMSGLFTGAGRAALGAVFATLLLLVTRQRLPAWHQWPRLGVVALGVVFGYPLLSSVALETVSATHSVLVTALLPLCTALFGAFLHHHRPRAGFWLCAVAGTALVLFYAGQQAEGHWQLADLWLLLSCVLCGLGYAEGARLAKELGSWQVICWALVLSLPLLLPIVWASWPATRVALPGWLSMLYLSSVSMFIGFFFWYRGLAMGGVTLVSQTQLLQPFGALWLAALLLGEPVSAQAVWICLGVVACVALGRRYA</sequence>
<feature type="domain" description="EamA" evidence="7">
    <location>
        <begin position="159"/>
        <end position="288"/>
    </location>
</feature>
<dbReference type="AlphaFoldDB" id="A0AA50KPN9"/>
<evidence type="ECO:0000256" key="3">
    <source>
        <dbReference type="ARBA" id="ARBA00022692"/>
    </source>
</evidence>
<evidence type="ECO:0000256" key="6">
    <source>
        <dbReference type="SAM" id="Phobius"/>
    </source>
</evidence>
<dbReference type="Pfam" id="PF00892">
    <property type="entry name" value="EamA"/>
    <property type="match status" value="2"/>
</dbReference>
<feature type="transmembrane region" description="Helical" evidence="6">
    <location>
        <begin position="273"/>
        <end position="291"/>
    </location>
</feature>
<accession>A0AA50KPN9</accession>
<evidence type="ECO:0000259" key="7">
    <source>
        <dbReference type="Pfam" id="PF00892"/>
    </source>
</evidence>
<dbReference type="InterPro" id="IPR000620">
    <property type="entry name" value="EamA_dom"/>
</dbReference>
<dbReference type="Proteomes" id="UP001223802">
    <property type="component" value="Chromosome"/>
</dbReference>
<reference evidence="8 9" key="1">
    <citation type="submission" date="2023-02" db="EMBL/GenBank/DDBJ databases">
        <title>Complete genome sequence of a novel bacterium Oceanimonas sp. NTOU-MSR1 isolated from marine coast sediment.</title>
        <authorList>
            <person name="Yang H.-T."/>
            <person name="Chen Y.-L."/>
            <person name="Ho Y.-N."/>
        </authorList>
    </citation>
    <scope>NUCLEOTIDE SEQUENCE [LARGE SCALE GENOMIC DNA]</scope>
    <source>
        <strain evidence="8 9">NTOU-MSR1</strain>
    </source>
</reference>
<evidence type="ECO:0000256" key="4">
    <source>
        <dbReference type="ARBA" id="ARBA00022989"/>
    </source>
</evidence>
<organism evidence="8 9">
    <name type="scientific">Oceanimonas pelagia</name>
    <dbReference type="NCBI Taxonomy" id="3028314"/>
    <lineage>
        <taxon>Bacteria</taxon>
        <taxon>Pseudomonadati</taxon>
        <taxon>Pseudomonadota</taxon>
        <taxon>Gammaproteobacteria</taxon>
        <taxon>Aeromonadales</taxon>
        <taxon>Aeromonadaceae</taxon>
        <taxon>Oceanimonas</taxon>
    </lineage>
</organism>
<feature type="transmembrane region" description="Helical" evidence="6">
    <location>
        <begin position="77"/>
        <end position="94"/>
    </location>
</feature>
<keyword evidence="4 6" id="KW-1133">Transmembrane helix</keyword>
<dbReference type="PANTHER" id="PTHR32322">
    <property type="entry name" value="INNER MEMBRANE TRANSPORTER"/>
    <property type="match status" value="1"/>
</dbReference>
<feature type="transmembrane region" description="Helical" evidence="6">
    <location>
        <begin position="188"/>
        <end position="208"/>
    </location>
</feature>
<evidence type="ECO:0000313" key="9">
    <source>
        <dbReference type="Proteomes" id="UP001223802"/>
    </source>
</evidence>
<feature type="transmembrane region" description="Helical" evidence="6">
    <location>
        <begin position="156"/>
        <end position="176"/>
    </location>
</feature>
<comment type="similarity">
    <text evidence="2">Belongs to the EamA transporter family.</text>
</comment>
<comment type="subcellular location">
    <subcellularLocation>
        <location evidence="1">Membrane</location>
        <topology evidence="1">Multi-pass membrane protein</topology>
    </subcellularLocation>
</comment>
<protein>
    <submittedName>
        <fullName evidence="8">DMT family transporter</fullName>
    </submittedName>
</protein>
<dbReference type="InterPro" id="IPR050638">
    <property type="entry name" value="AA-Vitamin_Transporters"/>
</dbReference>
<feature type="transmembrane region" description="Helical" evidence="6">
    <location>
        <begin position="132"/>
        <end position="150"/>
    </location>
</feature>
<dbReference type="GO" id="GO:0016020">
    <property type="term" value="C:membrane"/>
    <property type="evidence" value="ECO:0007669"/>
    <property type="project" value="UniProtKB-SubCell"/>
</dbReference>
<name>A0AA50KPN9_9GAMM</name>
<dbReference type="InterPro" id="IPR037185">
    <property type="entry name" value="EmrE-like"/>
</dbReference>
<keyword evidence="5 6" id="KW-0472">Membrane</keyword>
<feature type="transmembrane region" description="Helical" evidence="6">
    <location>
        <begin position="106"/>
        <end position="125"/>
    </location>
</feature>
<dbReference type="PANTHER" id="PTHR32322:SF2">
    <property type="entry name" value="EAMA DOMAIN-CONTAINING PROTEIN"/>
    <property type="match status" value="1"/>
</dbReference>
<feature type="transmembrane region" description="Helical" evidence="6">
    <location>
        <begin position="45"/>
        <end position="65"/>
    </location>
</feature>
<evidence type="ECO:0000256" key="2">
    <source>
        <dbReference type="ARBA" id="ARBA00007362"/>
    </source>
</evidence>
<evidence type="ECO:0000313" key="8">
    <source>
        <dbReference type="EMBL" id="WMC10827.1"/>
    </source>
</evidence>
<dbReference type="RefSeq" id="WP_306762084.1">
    <property type="nucleotide sequence ID" value="NZ_CP118224.1"/>
</dbReference>
<gene>
    <name evidence="8" type="ORF">PU634_00235</name>
</gene>
<dbReference type="EMBL" id="CP118224">
    <property type="protein sequence ID" value="WMC10827.1"/>
    <property type="molecule type" value="Genomic_DNA"/>
</dbReference>
<feature type="domain" description="EamA" evidence="7">
    <location>
        <begin position="17"/>
        <end position="144"/>
    </location>
</feature>
<feature type="transmembrane region" description="Helical" evidence="6">
    <location>
        <begin position="246"/>
        <end position="267"/>
    </location>
</feature>
<dbReference type="SUPFAM" id="SSF103481">
    <property type="entry name" value="Multidrug resistance efflux transporter EmrE"/>
    <property type="match status" value="2"/>
</dbReference>
<evidence type="ECO:0000256" key="1">
    <source>
        <dbReference type="ARBA" id="ARBA00004141"/>
    </source>
</evidence>